<dbReference type="Proteomes" id="UP000637299">
    <property type="component" value="Unassembled WGS sequence"/>
</dbReference>
<evidence type="ECO:0000313" key="3">
    <source>
        <dbReference type="EMBL" id="MBD8083639.1"/>
    </source>
</evidence>
<dbReference type="SUPFAM" id="SSF49265">
    <property type="entry name" value="Fibronectin type III"/>
    <property type="match status" value="2"/>
</dbReference>
<reference evidence="3 4" key="1">
    <citation type="submission" date="2020-09" db="EMBL/GenBank/DDBJ databases">
        <title>Genome seq and assembly of Chryseobacterium sp.</title>
        <authorList>
            <person name="Chhetri G."/>
        </authorList>
    </citation>
    <scope>NUCLEOTIDE SEQUENCE [LARGE SCALE GENOMIC DNA]</scope>
    <source>
        <strain evidence="3 4">GCR10</strain>
    </source>
</reference>
<dbReference type="InterPro" id="IPR026444">
    <property type="entry name" value="Secre_tail"/>
</dbReference>
<keyword evidence="1" id="KW-0732">Signal</keyword>
<keyword evidence="4" id="KW-1185">Reference proteome</keyword>
<evidence type="ECO:0000313" key="4">
    <source>
        <dbReference type="Proteomes" id="UP000637299"/>
    </source>
</evidence>
<name>A0ABR8ZEY6_9FLAO</name>
<protein>
    <submittedName>
        <fullName evidence="3">T9SS type A sorting domain-containing protein</fullName>
    </submittedName>
</protein>
<dbReference type="InterPro" id="IPR013783">
    <property type="entry name" value="Ig-like_fold"/>
</dbReference>
<feature type="domain" description="Fibronectin type-III" evidence="2">
    <location>
        <begin position="528"/>
        <end position="625"/>
    </location>
</feature>
<dbReference type="SMART" id="SM00060">
    <property type="entry name" value="FN3"/>
    <property type="match status" value="2"/>
</dbReference>
<evidence type="ECO:0000259" key="2">
    <source>
        <dbReference type="PROSITE" id="PS50853"/>
    </source>
</evidence>
<dbReference type="Gene3D" id="2.60.40.10">
    <property type="entry name" value="Immunoglobulins"/>
    <property type="match status" value="2"/>
</dbReference>
<dbReference type="Pfam" id="PF00041">
    <property type="entry name" value="fn3"/>
    <property type="match status" value="1"/>
</dbReference>
<dbReference type="RefSeq" id="WP_191737503.1">
    <property type="nucleotide sequence ID" value="NZ_JACYFS010000004.1"/>
</dbReference>
<organism evidence="3 4">
    <name type="scientific">Chryseobacterium caseinilyticum</name>
    <dbReference type="NCBI Taxonomy" id="2771428"/>
    <lineage>
        <taxon>Bacteria</taxon>
        <taxon>Pseudomonadati</taxon>
        <taxon>Bacteroidota</taxon>
        <taxon>Flavobacteriia</taxon>
        <taxon>Flavobacteriales</taxon>
        <taxon>Weeksellaceae</taxon>
        <taxon>Chryseobacterium group</taxon>
        <taxon>Chryseobacterium</taxon>
    </lineage>
</organism>
<sequence length="942" mass="99368">MKNFYNLFGKRQKGYYTLLLLFLVFLQKVTAQVNSYTFSQNNGTYTEITGTTLAPATGNTSATNLNSAVYPVTIPFNFIFNGIIYTNANVSTNGFITFGSTAPATTNTTPISNTATYEGAVSAFGRDISSYFDVSGSSGLISYETIGTAPNRELVIQWKNFRPNSSTAVTNVYSFSFQVRLKETSNVVSVIYNSGSFLVGSTAISGTVQIGLRGANTSDFNNRLNDTTILFDASTQGTAVANTQSFNTSASTPGMPSAGLSYVWIPPSCLRPGSVSNPASTANTADIQWVAPVVAPSNGYELYYNMTGTAPTASTAASISNITSTSVTIPSLNASSAYFVWVRSVCSASDKSEWSTAGTAKTICAPITDWHENFDTYPTGSIVPDCWARIVGSSNTAQTISSTTPASGTRNLYQITSSAANTTIAVLPEFSNVNAGTHWLRFKARATTTSGSLDIGYVTSATDASTFVNIQTVNITSTSYLAQDAEYKVIVSNSVPANARLAIRNGGVSTAGHFLDDFYWEAKPTCIGPSGISVSNVGPSSAVIGWAASVTPPAAGYDIYYSTSDVMPTASTPPSLTGISTLSTPTGALLPLTKYYVWVRSRCSATDFSAWSTQIVFFRTLCQPAAILSTTAATVCSNNSAVLTASTESGATLTWYDAMNGGNVVGTGNSYTTPQLSTSTAFYVGSSTPIVVGAALPDAISNDGYTLEAGLFFDAVSSFTIAGVYVYPTGTGAGTVTIALQNGGVSPATTIQSITVNLTGTASPYVKTYVPLNFAITPGTNYKLMMLTKSGGVTGLIRESGASWGAYPLTMPGKFSITNGNCCSGNTTSTSYYYFYDWQVTTTCESPRTEVMATVDGGCLSTSETNAENKLKVYPNPFSDVIYLSDASKVKNVKVSDVSGKVLRTISKPEAELRLSELPSGMYILVLEMNDGTVQTIKTIKK</sequence>
<dbReference type="EMBL" id="JACYFS010000004">
    <property type="protein sequence ID" value="MBD8083639.1"/>
    <property type="molecule type" value="Genomic_DNA"/>
</dbReference>
<feature type="domain" description="Fibronectin type-III" evidence="2">
    <location>
        <begin position="271"/>
        <end position="367"/>
    </location>
</feature>
<dbReference type="Pfam" id="PF19081">
    <property type="entry name" value="Ig_7"/>
    <property type="match status" value="1"/>
</dbReference>
<dbReference type="NCBIfam" id="TIGR04183">
    <property type="entry name" value="Por_Secre_tail"/>
    <property type="match status" value="1"/>
</dbReference>
<dbReference type="InterPro" id="IPR044023">
    <property type="entry name" value="Ig_7"/>
</dbReference>
<dbReference type="CDD" id="cd00063">
    <property type="entry name" value="FN3"/>
    <property type="match status" value="2"/>
</dbReference>
<evidence type="ECO:0000256" key="1">
    <source>
        <dbReference type="ARBA" id="ARBA00022729"/>
    </source>
</evidence>
<gene>
    <name evidence="3" type="ORF">IC610_14555</name>
</gene>
<comment type="caution">
    <text evidence="3">The sequence shown here is derived from an EMBL/GenBank/DDBJ whole genome shotgun (WGS) entry which is preliminary data.</text>
</comment>
<dbReference type="InterPro" id="IPR003961">
    <property type="entry name" value="FN3_dom"/>
</dbReference>
<dbReference type="InterPro" id="IPR036116">
    <property type="entry name" value="FN3_sf"/>
</dbReference>
<dbReference type="Pfam" id="PF18962">
    <property type="entry name" value="Por_Secre_tail"/>
    <property type="match status" value="1"/>
</dbReference>
<proteinExistence type="predicted"/>
<dbReference type="PROSITE" id="PS50853">
    <property type="entry name" value="FN3"/>
    <property type="match status" value="2"/>
</dbReference>
<accession>A0ABR8ZEY6</accession>